<proteinExistence type="predicted"/>
<dbReference type="Gene3D" id="3.40.50.150">
    <property type="entry name" value="Vaccinia Virus protein VP39"/>
    <property type="match status" value="1"/>
</dbReference>
<evidence type="ECO:0000313" key="2">
    <source>
        <dbReference type="Proteomes" id="UP000734854"/>
    </source>
</evidence>
<sequence length="326" mass="36372">MNLVVKSLHRMKSKLVKSRTLQQAGSRKALCHVLHTNGTLQAKSWCLSLWKMRIKQSNSMFRIFCSMRDFWLLSMETLTLLPPHFRKFNSPFPLLSLIRRSMSIKSHLTMASYKKTDADEIPIAGTDSAFMGFITGKKKATEVAHSVWKSIIQKGDTVIDATCGNGYDTLALLMMVSDESYNGCVFGMDIQQEALDNTSSLLEISVEENKRKLVKLFKLCHSKLEDIVQETPVRLVAFNLGYLPGGDKTILTSPRTTLAALHAACRVLQSGGIISVMVYIGHPGGRDELEAVQGFASDLPVEAWTSIEFEMLNRPTAPVLVLIFKK</sequence>
<organism evidence="1 2">
    <name type="scientific">Zingiber officinale</name>
    <name type="common">Ginger</name>
    <name type="synonym">Amomum zingiber</name>
    <dbReference type="NCBI Taxonomy" id="94328"/>
    <lineage>
        <taxon>Eukaryota</taxon>
        <taxon>Viridiplantae</taxon>
        <taxon>Streptophyta</taxon>
        <taxon>Embryophyta</taxon>
        <taxon>Tracheophyta</taxon>
        <taxon>Spermatophyta</taxon>
        <taxon>Magnoliopsida</taxon>
        <taxon>Liliopsida</taxon>
        <taxon>Zingiberales</taxon>
        <taxon>Zingiberaceae</taxon>
        <taxon>Zingiber</taxon>
    </lineage>
</organism>
<dbReference type="Proteomes" id="UP000734854">
    <property type="component" value="Unassembled WGS sequence"/>
</dbReference>
<dbReference type="AlphaFoldDB" id="A0A8J5EU67"/>
<dbReference type="EMBL" id="JACMSC010000020">
    <property type="protein sequence ID" value="KAG6472026.1"/>
    <property type="molecule type" value="Genomic_DNA"/>
</dbReference>
<gene>
    <name evidence="1" type="ORF">ZIOFF_069481</name>
</gene>
<dbReference type="InterPro" id="IPR029063">
    <property type="entry name" value="SAM-dependent_MTases_sf"/>
</dbReference>
<protein>
    <recommendedName>
        <fullName evidence="3">rRNA methylase YtqB</fullName>
    </recommendedName>
</protein>
<evidence type="ECO:0008006" key="3">
    <source>
        <dbReference type="Google" id="ProtNLM"/>
    </source>
</evidence>
<keyword evidence="2" id="KW-1185">Reference proteome</keyword>
<evidence type="ECO:0000313" key="1">
    <source>
        <dbReference type="EMBL" id="KAG6472026.1"/>
    </source>
</evidence>
<reference evidence="1 2" key="1">
    <citation type="submission" date="2020-08" db="EMBL/GenBank/DDBJ databases">
        <title>Plant Genome Project.</title>
        <authorList>
            <person name="Zhang R.-G."/>
        </authorList>
    </citation>
    <scope>NUCLEOTIDE SEQUENCE [LARGE SCALE GENOMIC DNA]</scope>
    <source>
        <tissue evidence="1">Rhizome</tissue>
    </source>
</reference>
<dbReference type="SUPFAM" id="SSF53335">
    <property type="entry name" value="S-adenosyl-L-methionine-dependent methyltransferases"/>
    <property type="match status" value="1"/>
</dbReference>
<dbReference type="Pfam" id="PF06962">
    <property type="entry name" value="rRNA_methylase"/>
    <property type="match status" value="1"/>
</dbReference>
<dbReference type="PANTHER" id="PTHR35276">
    <property type="entry name" value="S-ADENOSYL-L-METHIONINE-DEPENDENT METHYLTRANSFERASES SUPERFAMILY PROTEIN"/>
    <property type="match status" value="1"/>
</dbReference>
<accession>A0A8J5EU67</accession>
<dbReference type="PANTHER" id="PTHR35276:SF1">
    <property type="entry name" value="TRNA (MNM(5)S(2)U34)-METHYLTRANSFERASE, CHLOROPLASTIC"/>
    <property type="match status" value="1"/>
</dbReference>
<dbReference type="InterPro" id="IPR010719">
    <property type="entry name" value="MnmM_MeTrfase"/>
</dbReference>
<comment type="caution">
    <text evidence="1">The sequence shown here is derived from an EMBL/GenBank/DDBJ whole genome shotgun (WGS) entry which is preliminary data.</text>
</comment>
<name>A0A8J5EU67_ZINOF</name>